<evidence type="ECO:0000259" key="2">
    <source>
        <dbReference type="SMART" id="SM00842"/>
    </source>
</evidence>
<dbReference type="InterPro" id="IPR005883">
    <property type="entry name" value="PilM"/>
</dbReference>
<sequence length="404" mass="44167">MSVFGHYRQPCSGRHGELRAVLLIAFNLYVKVCCVLYIHKKREGKLIAMGSLFSRQPAPLLGIDISSSSAKLVELSRARSGELLLERCAIEPLERGWITDGNIEKFDEVAEAVRRLVKKSGTRTKNVAMALPASAVITKKISLPDGMSEQELEVQVESEANQYIPFSLDEVSLDFCVIGPSSNSPGDVDVLIAASRREKVQDRQGLAEAAGLKPMVIDIEPHASRMAAGRLIERLPNQGNNALVALFEVGAMTTSMQILRDDEVLYDRDQAFGGAQLTQLIARQYGFSLEEAESKKRNGELPEDYASAVLKPFVQSMTQEVSRALQFFFTSTPHNRIDHILLAGGSAPLSGLSEAITQQTGFACSLANPFDGMEVGSGVRLKRMSREAPAYLTACGLAMRRFVS</sequence>
<dbReference type="PANTHER" id="PTHR32432:SF3">
    <property type="entry name" value="ETHANOLAMINE UTILIZATION PROTEIN EUTJ"/>
    <property type="match status" value="1"/>
</dbReference>
<dbReference type="AlphaFoldDB" id="A0A1H3L9F6"/>
<dbReference type="EMBL" id="FNPE01000006">
    <property type="protein sequence ID" value="SDY61021.1"/>
    <property type="molecule type" value="Genomic_DNA"/>
</dbReference>
<keyword evidence="1" id="KW-1133">Transmembrane helix</keyword>
<dbReference type="InterPro" id="IPR043129">
    <property type="entry name" value="ATPase_NBD"/>
</dbReference>
<evidence type="ECO:0000256" key="1">
    <source>
        <dbReference type="SAM" id="Phobius"/>
    </source>
</evidence>
<dbReference type="SUPFAM" id="SSF53067">
    <property type="entry name" value="Actin-like ATPase domain"/>
    <property type="match status" value="2"/>
</dbReference>
<dbReference type="PANTHER" id="PTHR32432">
    <property type="entry name" value="CELL DIVISION PROTEIN FTSA-RELATED"/>
    <property type="match status" value="1"/>
</dbReference>
<evidence type="ECO:0000313" key="3">
    <source>
        <dbReference type="EMBL" id="SDY61021.1"/>
    </source>
</evidence>
<dbReference type="InterPro" id="IPR050696">
    <property type="entry name" value="FtsA/MreB"/>
</dbReference>
<evidence type="ECO:0000313" key="4">
    <source>
        <dbReference type="Proteomes" id="UP000183417"/>
    </source>
</evidence>
<accession>A0A1H3L9F6</accession>
<dbReference type="NCBIfam" id="TIGR01175">
    <property type="entry name" value="pilM"/>
    <property type="match status" value="1"/>
</dbReference>
<dbReference type="Pfam" id="PF11104">
    <property type="entry name" value="PilM_2"/>
    <property type="match status" value="1"/>
</dbReference>
<feature type="domain" description="SHS2" evidence="2">
    <location>
        <begin position="60"/>
        <end position="228"/>
    </location>
</feature>
<keyword evidence="1" id="KW-0812">Transmembrane</keyword>
<proteinExistence type="predicted"/>
<dbReference type="SMART" id="SM00842">
    <property type="entry name" value="FtsA"/>
    <property type="match status" value="1"/>
</dbReference>
<dbReference type="CDD" id="cd24049">
    <property type="entry name" value="ASKHA_NBD_PilM"/>
    <property type="match status" value="1"/>
</dbReference>
<dbReference type="GO" id="GO:0051301">
    <property type="term" value="P:cell division"/>
    <property type="evidence" value="ECO:0007669"/>
    <property type="project" value="InterPro"/>
</dbReference>
<feature type="transmembrane region" description="Helical" evidence="1">
    <location>
        <begin position="20"/>
        <end position="39"/>
    </location>
</feature>
<gene>
    <name evidence="3" type="ORF">SAMN05421547_106103</name>
</gene>
<protein>
    <submittedName>
        <fullName evidence="3">Type IV pilus assembly protein PilM</fullName>
    </submittedName>
</protein>
<dbReference type="Gene3D" id="3.30.420.40">
    <property type="match status" value="2"/>
</dbReference>
<dbReference type="Gene3D" id="3.30.1490.300">
    <property type="match status" value="1"/>
</dbReference>
<keyword evidence="1" id="KW-0472">Membrane</keyword>
<dbReference type="InterPro" id="IPR003494">
    <property type="entry name" value="SHS2_FtsA"/>
</dbReference>
<dbReference type="Proteomes" id="UP000183417">
    <property type="component" value="Unassembled WGS sequence"/>
</dbReference>
<name>A0A1H3L9F6_9BURK</name>
<organism evidence="3 4">
    <name type="scientific">Delftia lacustris</name>
    <dbReference type="NCBI Taxonomy" id="558537"/>
    <lineage>
        <taxon>Bacteria</taxon>
        <taxon>Pseudomonadati</taxon>
        <taxon>Pseudomonadota</taxon>
        <taxon>Betaproteobacteria</taxon>
        <taxon>Burkholderiales</taxon>
        <taxon>Comamonadaceae</taxon>
        <taxon>Delftia</taxon>
    </lineage>
</organism>
<reference evidence="3 4" key="1">
    <citation type="submission" date="2016-10" db="EMBL/GenBank/DDBJ databases">
        <authorList>
            <person name="de Groot N.N."/>
        </authorList>
    </citation>
    <scope>NUCLEOTIDE SEQUENCE [LARGE SCALE GENOMIC DNA]</scope>
    <source>
        <strain evidence="3 4">LMG 24775</strain>
    </source>
</reference>
<dbReference type="PIRSF" id="PIRSF019169">
    <property type="entry name" value="PilM"/>
    <property type="match status" value="1"/>
</dbReference>